<keyword evidence="12" id="KW-0256">Endoplasmic reticulum</keyword>
<evidence type="ECO:0000313" key="17">
    <source>
        <dbReference type="Proteomes" id="UP001174691"/>
    </source>
</evidence>
<dbReference type="GO" id="GO:0006696">
    <property type="term" value="P:ergosterol biosynthetic process"/>
    <property type="evidence" value="ECO:0007669"/>
    <property type="project" value="TreeGrafter"/>
</dbReference>
<organism evidence="16 17">
    <name type="scientific">Coniochaeta hoffmannii</name>
    <dbReference type="NCBI Taxonomy" id="91930"/>
    <lineage>
        <taxon>Eukaryota</taxon>
        <taxon>Fungi</taxon>
        <taxon>Dikarya</taxon>
        <taxon>Ascomycota</taxon>
        <taxon>Pezizomycotina</taxon>
        <taxon>Sordariomycetes</taxon>
        <taxon>Sordariomycetidae</taxon>
        <taxon>Coniochaetales</taxon>
        <taxon>Coniochaetaceae</taxon>
        <taxon>Coniochaeta</taxon>
    </lineage>
</organism>
<dbReference type="InterPro" id="IPR036188">
    <property type="entry name" value="FAD/NAD-bd_sf"/>
</dbReference>
<keyword evidence="8" id="KW-0492">Microsome</keyword>
<dbReference type="InterPro" id="IPR006076">
    <property type="entry name" value="FAD-dep_OxRdtase"/>
</dbReference>
<proteinExistence type="inferred from homology"/>
<evidence type="ECO:0000256" key="13">
    <source>
        <dbReference type="SAM" id="MobiDB-lite"/>
    </source>
</evidence>
<comment type="caution">
    <text evidence="16">The sequence shown here is derived from an EMBL/GenBank/DDBJ whole genome shotgun (WGS) entry which is preliminary data.</text>
</comment>
<feature type="transmembrane region" description="Helical" evidence="12">
    <location>
        <begin position="23"/>
        <end position="40"/>
    </location>
</feature>
<keyword evidence="10 12" id="KW-0560">Oxidoreductase</keyword>
<keyword evidence="6 12" id="KW-0812">Transmembrane</keyword>
<feature type="compositionally biased region" description="Basic and acidic residues" evidence="13">
    <location>
        <begin position="146"/>
        <end position="159"/>
    </location>
</feature>
<dbReference type="GO" id="GO:0005789">
    <property type="term" value="C:endoplasmic reticulum membrane"/>
    <property type="evidence" value="ECO:0007669"/>
    <property type="project" value="UniProtKB-SubCell"/>
</dbReference>
<dbReference type="Proteomes" id="UP001174691">
    <property type="component" value="Unassembled WGS sequence"/>
</dbReference>
<dbReference type="PANTHER" id="PTHR10835">
    <property type="entry name" value="SQUALENE MONOOXYGENASE"/>
    <property type="match status" value="1"/>
</dbReference>
<feature type="domain" description="Squalene epoxidase" evidence="15">
    <location>
        <begin position="221"/>
        <end position="493"/>
    </location>
</feature>
<evidence type="ECO:0000256" key="4">
    <source>
        <dbReference type="ARBA" id="ARBA00012312"/>
    </source>
</evidence>
<keyword evidence="17" id="KW-1185">Reference proteome</keyword>
<dbReference type="Gene3D" id="3.50.50.60">
    <property type="entry name" value="FAD/NAD(P)-binding domain"/>
    <property type="match status" value="2"/>
</dbReference>
<feature type="region of interest" description="Disordered" evidence="13">
    <location>
        <begin position="131"/>
        <end position="159"/>
    </location>
</feature>
<dbReference type="Pfam" id="PF08491">
    <property type="entry name" value="SE"/>
    <property type="match status" value="1"/>
</dbReference>
<evidence type="ECO:0000256" key="8">
    <source>
        <dbReference type="ARBA" id="ARBA00022848"/>
    </source>
</evidence>
<reference evidence="16" key="1">
    <citation type="submission" date="2022-07" db="EMBL/GenBank/DDBJ databases">
        <title>Fungi with potential for degradation of polypropylene.</title>
        <authorList>
            <person name="Gostincar C."/>
        </authorList>
    </citation>
    <scope>NUCLEOTIDE SEQUENCE</scope>
    <source>
        <strain evidence="16">EXF-13287</strain>
    </source>
</reference>
<evidence type="ECO:0000256" key="7">
    <source>
        <dbReference type="ARBA" id="ARBA00022827"/>
    </source>
</evidence>
<dbReference type="SUPFAM" id="SSF51905">
    <property type="entry name" value="FAD/NAD(P)-binding domain"/>
    <property type="match status" value="1"/>
</dbReference>
<comment type="catalytic activity">
    <reaction evidence="12">
        <text>squalene + reduced [NADPH--hemoprotein reductase] + O2 = (S)-2,3-epoxysqualene + oxidized [NADPH--hemoprotein reductase] + H2O + H(+)</text>
        <dbReference type="Rhea" id="RHEA:25282"/>
        <dbReference type="Rhea" id="RHEA-COMP:11964"/>
        <dbReference type="Rhea" id="RHEA-COMP:11965"/>
        <dbReference type="ChEBI" id="CHEBI:15377"/>
        <dbReference type="ChEBI" id="CHEBI:15378"/>
        <dbReference type="ChEBI" id="CHEBI:15379"/>
        <dbReference type="ChEBI" id="CHEBI:15440"/>
        <dbReference type="ChEBI" id="CHEBI:15441"/>
        <dbReference type="ChEBI" id="CHEBI:57618"/>
        <dbReference type="ChEBI" id="CHEBI:58210"/>
        <dbReference type="EC" id="1.14.14.17"/>
    </reaction>
</comment>
<evidence type="ECO:0000256" key="1">
    <source>
        <dbReference type="ARBA" id="ARBA00001974"/>
    </source>
</evidence>
<keyword evidence="7 12" id="KW-0274">FAD</keyword>
<comment type="function">
    <text evidence="12">Catalyzes the stereospecific oxidation of squalene to (S)-2,3-epoxysqualene, and is considered to be a rate-limiting enzyme in steroid biosynthesis.</text>
</comment>
<accession>A0AA38S3C2</accession>
<evidence type="ECO:0000256" key="3">
    <source>
        <dbReference type="ARBA" id="ARBA00008802"/>
    </source>
</evidence>
<comment type="subcellular location">
    <subcellularLocation>
        <location evidence="12">Endoplasmic reticulum membrane</location>
        <topology evidence="12">Multi-pass membrane protein</topology>
    </subcellularLocation>
    <subcellularLocation>
        <location evidence="2">Microsome membrane</location>
        <topology evidence="2">Multi-pass membrane protein</topology>
    </subcellularLocation>
</comment>
<dbReference type="PRINTS" id="PR00420">
    <property type="entry name" value="RNGMNOXGNASE"/>
</dbReference>
<gene>
    <name evidence="16" type="ORF">NKR19_g3642</name>
</gene>
<evidence type="ECO:0000256" key="5">
    <source>
        <dbReference type="ARBA" id="ARBA00022630"/>
    </source>
</evidence>
<protein>
    <recommendedName>
        <fullName evidence="4 12">Squalene monooxygenase</fullName>
        <ecNumber evidence="4 12">1.14.14.17</ecNumber>
    </recommendedName>
</protein>
<dbReference type="InterPro" id="IPR040125">
    <property type="entry name" value="Squalene_monox"/>
</dbReference>
<feature type="domain" description="FAD dependent oxidoreductase" evidence="14">
    <location>
        <begin position="22"/>
        <end position="51"/>
    </location>
</feature>
<name>A0AA38S3C2_9PEZI</name>
<evidence type="ECO:0000259" key="15">
    <source>
        <dbReference type="Pfam" id="PF08491"/>
    </source>
</evidence>
<dbReference type="AlphaFoldDB" id="A0AA38S3C2"/>
<dbReference type="GO" id="GO:0050660">
    <property type="term" value="F:flavin adenine dinucleotide binding"/>
    <property type="evidence" value="ECO:0007669"/>
    <property type="project" value="UniProtKB-UniRule"/>
</dbReference>
<dbReference type="Pfam" id="PF01266">
    <property type="entry name" value="DAO"/>
    <property type="match status" value="1"/>
</dbReference>
<evidence type="ECO:0000256" key="12">
    <source>
        <dbReference type="RuleBase" id="RU367121"/>
    </source>
</evidence>
<comment type="cofactor">
    <cofactor evidence="1 12">
        <name>FAD</name>
        <dbReference type="ChEBI" id="CHEBI:57692"/>
    </cofactor>
</comment>
<feature type="transmembrane region" description="Helical" evidence="12">
    <location>
        <begin position="509"/>
        <end position="530"/>
    </location>
</feature>
<keyword evidence="9 12" id="KW-1133">Transmembrane helix</keyword>
<sequence length="534" mass="58482">MTIDADSEARVAERREVYHEADVVVVGAGVFGCAAAYALADQGRSVLLLERWMHEPDRIVGELLQPGGVAALQKIGLGHCLEGIDAQPCYGYHVLYHDDDAVLEYPATDPATGRVKAVVAQNLDAKSYVARKKGQNGHANGSAEKGAYEDTRRSRRAEGRSFHHGRFIMKLRQACQAHKNITVVETDVQATIHGEHSPEVLGVESRTTLPSGEKKPDFFFGQLTIIADGYASRFRKQVLGPAKTPLVKSKFYALELIDCPFQPFGFGHVVIGAAPGPVLLYQIGTRETRALIDVPDREPAASPANGGVRGYIEKVVIPTLPVEVQPSFRAALAALGEKQIPKSMPNSWLPPTKQTQHPGVLLLGDAMNMRHPLTGGGMTVAFNDVVLLSELISPEKVPDLADSARIVEAMRLFHWRRKAWTSIINVLAQALYSLFAAQSDRQLVALQRGCFEYFRRGHTDEPLGMMSGMLQEPVTLAYHFFTVAFVGIWINAVEVCNGGKGLGLLRAPLALVDAVLILWRACVVFLPVMWKELQ</sequence>
<keyword evidence="5 12" id="KW-0285">Flavoprotein</keyword>
<evidence type="ECO:0000259" key="14">
    <source>
        <dbReference type="Pfam" id="PF01266"/>
    </source>
</evidence>
<comment type="similarity">
    <text evidence="3 12">Belongs to the squalene monooxygenase family.</text>
</comment>
<feature type="transmembrane region" description="Helical" evidence="12">
    <location>
        <begin position="476"/>
        <end position="497"/>
    </location>
</feature>
<dbReference type="InterPro" id="IPR013698">
    <property type="entry name" value="Squalene_epoxidase"/>
</dbReference>
<evidence type="ECO:0000256" key="10">
    <source>
        <dbReference type="ARBA" id="ARBA00023002"/>
    </source>
</evidence>
<evidence type="ECO:0000256" key="6">
    <source>
        <dbReference type="ARBA" id="ARBA00022692"/>
    </source>
</evidence>
<evidence type="ECO:0000256" key="11">
    <source>
        <dbReference type="ARBA" id="ARBA00023136"/>
    </source>
</evidence>
<evidence type="ECO:0000256" key="2">
    <source>
        <dbReference type="ARBA" id="ARBA00004154"/>
    </source>
</evidence>
<dbReference type="PANTHER" id="PTHR10835:SF0">
    <property type="entry name" value="SQUALENE MONOOXYGENASE"/>
    <property type="match status" value="1"/>
</dbReference>
<dbReference type="EMBL" id="JANBVN010000041">
    <property type="protein sequence ID" value="KAJ9158122.1"/>
    <property type="molecule type" value="Genomic_DNA"/>
</dbReference>
<dbReference type="EC" id="1.14.14.17" evidence="4 12"/>
<evidence type="ECO:0000313" key="16">
    <source>
        <dbReference type="EMBL" id="KAJ9158122.1"/>
    </source>
</evidence>
<dbReference type="Gene3D" id="3.30.9.30">
    <property type="match status" value="1"/>
</dbReference>
<dbReference type="GO" id="GO:0004506">
    <property type="term" value="F:squalene monooxygenase activity"/>
    <property type="evidence" value="ECO:0007669"/>
    <property type="project" value="UniProtKB-UniRule"/>
</dbReference>
<evidence type="ECO:0000256" key="9">
    <source>
        <dbReference type="ARBA" id="ARBA00022989"/>
    </source>
</evidence>
<keyword evidence="11 12" id="KW-0472">Membrane</keyword>